<dbReference type="Proteomes" id="UP001595665">
    <property type="component" value="Unassembled WGS sequence"/>
</dbReference>
<gene>
    <name evidence="1" type="ORF">ACFOPH_10120</name>
</gene>
<reference evidence="2" key="1">
    <citation type="journal article" date="2019" name="Int. J. Syst. Evol. Microbiol.">
        <title>The Global Catalogue of Microorganisms (GCM) 10K type strain sequencing project: providing services to taxonomists for standard genome sequencing and annotation.</title>
        <authorList>
            <consortium name="The Broad Institute Genomics Platform"/>
            <consortium name="The Broad Institute Genome Sequencing Center for Infectious Disease"/>
            <person name="Wu L."/>
            <person name="Ma J."/>
        </authorList>
    </citation>
    <scope>NUCLEOTIDE SEQUENCE [LARGE SCALE GENOMIC DNA]</scope>
    <source>
        <strain evidence="2">CCM 7480</strain>
    </source>
</reference>
<evidence type="ECO:0000313" key="2">
    <source>
        <dbReference type="Proteomes" id="UP001595665"/>
    </source>
</evidence>
<proteinExistence type="predicted"/>
<sequence length="351" mass="39337">MNGPFILHGNDAVPLDCNTTPLPECTIRPVLKNGEVIKAVEVPVKGCASLWLRCQAEAEKWLTDARTGRLVDDPVRINRRINSAYAFLWLTDRRFQWAGLAAFASKQVGCGLLHAARTIADTGAEIRKRPGQDSFEFLSKNLYELGAGMGSEQMYAELALGNLHLFLDIYPLHRFFMLASDKSDRERLAHLGRCLKDRQSIEHKVLWKLKPGMLRFGTAQDDIIKGFTALVEGRIEESVQALAHHEQVNILQKIIYDNPATQAALAGNQFAWVTGLPSGRHAEIKLSLSAHCNTQPGLTTWFTKKTAARLWDKDERMQFVLAAAKQFHKLLQGRERLAVERSITEIYHGGA</sequence>
<evidence type="ECO:0000313" key="1">
    <source>
        <dbReference type="EMBL" id="MFC3458598.1"/>
    </source>
</evidence>
<dbReference type="RefSeq" id="WP_379735053.1">
    <property type="nucleotide sequence ID" value="NZ_JBHRVV010000001.1"/>
</dbReference>
<accession>A0ABV7PKK1</accession>
<protein>
    <submittedName>
        <fullName evidence="1">DUF2515 family protein</fullName>
    </submittedName>
</protein>
<organism evidence="1 2">
    <name type="scientific">Massilia haematophila</name>
    <dbReference type="NCBI Taxonomy" id="457923"/>
    <lineage>
        <taxon>Bacteria</taxon>
        <taxon>Pseudomonadati</taxon>
        <taxon>Pseudomonadota</taxon>
        <taxon>Betaproteobacteria</taxon>
        <taxon>Burkholderiales</taxon>
        <taxon>Oxalobacteraceae</taxon>
        <taxon>Telluria group</taxon>
        <taxon>Massilia</taxon>
    </lineage>
</organism>
<name>A0ABV7PKK1_9BURK</name>
<dbReference type="Pfam" id="PF10720">
    <property type="entry name" value="DUF2515"/>
    <property type="match status" value="1"/>
</dbReference>
<keyword evidence="2" id="KW-1185">Reference proteome</keyword>
<comment type="caution">
    <text evidence="1">The sequence shown here is derived from an EMBL/GenBank/DDBJ whole genome shotgun (WGS) entry which is preliminary data.</text>
</comment>
<dbReference type="InterPro" id="IPR019658">
    <property type="entry name" value="DUF2515"/>
</dbReference>
<dbReference type="EMBL" id="JBHRVV010000001">
    <property type="protein sequence ID" value="MFC3458598.1"/>
    <property type="molecule type" value="Genomic_DNA"/>
</dbReference>